<organism evidence="1 2">
    <name type="scientific">Halocaridina rubra</name>
    <name type="common">Hawaiian red shrimp</name>
    <dbReference type="NCBI Taxonomy" id="373956"/>
    <lineage>
        <taxon>Eukaryota</taxon>
        <taxon>Metazoa</taxon>
        <taxon>Ecdysozoa</taxon>
        <taxon>Arthropoda</taxon>
        <taxon>Crustacea</taxon>
        <taxon>Multicrustacea</taxon>
        <taxon>Malacostraca</taxon>
        <taxon>Eumalacostraca</taxon>
        <taxon>Eucarida</taxon>
        <taxon>Decapoda</taxon>
        <taxon>Pleocyemata</taxon>
        <taxon>Caridea</taxon>
        <taxon>Atyoidea</taxon>
        <taxon>Atyidae</taxon>
        <taxon>Halocaridina</taxon>
    </lineage>
</organism>
<gene>
    <name evidence="1" type="ORF">SK128_014916</name>
</gene>
<feature type="non-terminal residue" evidence="1">
    <location>
        <position position="51"/>
    </location>
</feature>
<reference evidence="1 2" key="1">
    <citation type="submission" date="2023-11" db="EMBL/GenBank/DDBJ databases">
        <title>Halocaridina rubra genome assembly.</title>
        <authorList>
            <person name="Smith C."/>
        </authorList>
    </citation>
    <scope>NUCLEOTIDE SEQUENCE [LARGE SCALE GENOMIC DNA]</scope>
    <source>
        <strain evidence="1">EP-1</strain>
        <tissue evidence="1">Whole</tissue>
    </source>
</reference>
<comment type="caution">
    <text evidence="1">The sequence shown here is derived from an EMBL/GenBank/DDBJ whole genome shotgun (WGS) entry which is preliminary data.</text>
</comment>
<evidence type="ECO:0000313" key="1">
    <source>
        <dbReference type="EMBL" id="KAK7024356.1"/>
    </source>
</evidence>
<name>A0AAN8WN95_HALRR</name>
<feature type="non-terminal residue" evidence="1">
    <location>
        <position position="1"/>
    </location>
</feature>
<proteinExistence type="predicted"/>
<dbReference type="Proteomes" id="UP001381693">
    <property type="component" value="Unassembled WGS sequence"/>
</dbReference>
<protein>
    <submittedName>
        <fullName evidence="1">Uncharacterized protein</fullName>
    </submittedName>
</protein>
<sequence length="51" mass="5357">QEQQGNGNSASASSLDCLSLIVESISPSNTGILNSVADKEHLSQMQSQKSH</sequence>
<dbReference type="EMBL" id="JAXCGZ010022776">
    <property type="protein sequence ID" value="KAK7024356.1"/>
    <property type="molecule type" value="Genomic_DNA"/>
</dbReference>
<accession>A0AAN8WN95</accession>
<dbReference type="AlphaFoldDB" id="A0AAN8WN95"/>
<keyword evidence="2" id="KW-1185">Reference proteome</keyword>
<evidence type="ECO:0000313" key="2">
    <source>
        <dbReference type="Proteomes" id="UP001381693"/>
    </source>
</evidence>